<evidence type="ECO:0000256" key="1">
    <source>
        <dbReference type="ARBA" id="ARBA00005336"/>
    </source>
</evidence>
<dbReference type="GO" id="GO:0009254">
    <property type="term" value="P:peptidoglycan turnover"/>
    <property type="evidence" value="ECO:0007669"/>
    <property type="project" value="TreeGrafter"/>
</dbReference>
<name>A0A2A3YMA1_9MICO</name>
<keyword evidence="2" id="KW-0378">Hydrolase</keyword>
<reference evidence="6 7" key="1">
    <citation type="journal article" date="2017" name="Elife">
        <title>Extensive horizontal gene transfer in cheese-associated bacteria.</title>
        <authorList>
            <person name="Bonham K.S."/>
            <person name="Wolfe B.E."/>
            <person name="Dutton R.J."/>
        </authorList>
    </citation>
    <scope>NUCLEOTIDE SEQUENCE [LARGE SCALE GENOMIC DNA]</scope>
    <source>
        <strain evidence="6 7">341_9</strain>
    </source>
</reference>
<evidence type="ECO:0000313" key="6">
    <source>
        <dbReference type="EMBL" id="PCC40882.1"/>
    </source>
</evidence>
<feature type="compositionally biased region" description="Low complexity" evidence="4">
    <location>
        <begin position="411"/>
        <end position="431"/>
    </location>
</feature>
<keyword evidence="3" id="KW-0326">Glycosidase</keyword>
<evidence type="ECO:0000256" key="4">
    <source>
        <dbReference type="SAM" id="MobiDB-lite"/>
    </source>
</evidence>
<dbReference type="InterPro" id="IPR001764">
    <property type="entry name" value="Glyco_hydro_3_N"/>
</dbReference>
<dbReference type="PANTHER" id="PTHR30480">
    <property type="entry name" value="BETA-HEXOSAMINIDASE-RELATED"/>
    <property type="match status" value="1"/>
</dbReference>
<dbReference type="GO" id="GO:0005975">
    <property type="term" value="P:carbohydrate metabolic process"/>
    <property type="evidence" value="ECO:0007669"/>
    <property type="project" value="InterPro"/>
</dbReference>
<accession>A0A2A3YMA1</accession>
<dbReference type="EMBL" id="NRGR01000004">
    <property type="protein sequence ID" value="PCC40882.1"/>
    <property type="molecule type" value="Genomic_DNA"/>
</dbReference>
<comment type="caution">
    <text evidence="6">The sequence shown here is derived from an EMBL/GenBank/DDBJ whole genome shotgun (WGS) entry which is preliminary data.</text>
</comment>
<dbReference type="OrthoDB" id="9805821at2"/>
<dbReference type="InterPro" id="IPR017853">
    <property type="entry name" value="GH"/>
</dbReference>
<feature type="compositionally biased region" description="Pro residues" evidence="4">
    <location>
        <begin position="432"/>
        <end position="441"/>
    </location>
</feature>
<comment type="similarity">
    <text evidence="1">Belongs to the glycosyl hydrolase 3 family.</text>
</comment>
<dbReference type="InterPro" id="IPR036962">
    <property type="entry name" value="Glyco_hydro_3_N_sf"/>
</dbReference>
<keyword evidence="7" id="KW-1185">Reference proteome</keyword>
<dbReference type="Gene3D" id="3.20.20.300">
    <property type="entry name" value="Glycoside hydrolase, family 3, N-terminal domain"/>
    <property type="match status" value="1"/>
</dbReference>
<dbReference type="InterPro" id="IPR050226">
    <property type="entry name" value="NagZ_Beta-hexosaminidase"/>
</dbReference>
<evidence type="ECO:0000313" key="7">
    <source>
        <dbReference type="Proteomes" id="UP000218598"/>
    </source>
</evidence>
<dbReference type="SUPFAM" id="SSF51445">
    <property type="entry name" value="(Trans)glycosidases"/>
    <property type="match status" value="1"/>
</dbReference>
<evidence type="ECO:0000256" key="3">
    <source>
        <dbReference type="ARBA" id="ARBA00023295"/>
    </source>
</evidence>
<gene>
    <name evidence="6" type="ORF">CIK66_01195</name>
</gene>
<dbReference type="RefSeq" id="WP_096196275.1">
    <property type="nucleotide sequence ID" value="NZ_BAAAIQ010000011.1"/>
</dbReference>
<evidence type="ECO:0000259" key="5">
    <source>
        <dbReference type="Pfam" id="PF00933"/>
    </source>
</evidence>
<feature type="region of interest" description="Disordered" evidence="4">
    <location>
        <begin position="411"/>
        <end position="452"/>
    </location>
</feature>
<proteinExistence type="inferred from homology"/>
<feature type="domain" description="Glycoside hydrolase family 3 N-terminal" evidence="5">
    <location>
        <begin position="37"/>
        <end position="327"/>
    </location>
</feature>
<dbReference type="PANTHER" id="PTHR30480:SF16">
    <property type="entry name" value="GLYCOSIDE HYDROLASE FAMILY 3 DOMAIN PROTEIN"/>
    <property type="match status" value="1"/>
</dbReference>
<organism evidence="6 7">
    <name type="scientific">Brachybacterium alimentarium</name>
    <dbReference type="NCBI Taxonomy" id="47845"/>
    <lineage>
        <taxon>Bacteria</taxon>
        <taxon>Bacillati</taxon>
        <taxon>Actinomycetota</taxon>
        <taxon>Actinomycetes</taxon>
        <taxon>Micrococcales</taxon>
        <taxon>Dermabacteraceae</taxon>
        <taxon>Brachybacterium</taxon>
    </lineage>
</organism>
<sequence length="524" mass="55369">MTSIPADAGTTPWDADVLGVLMAPFTGTDLPDWMGDVLEAGLASVILFGHNTPDPETTRALARAVHARSEDCVVAIDEEGGDVTRIQAATGSPLPTAWALGEADDIELTRHAGHALGDVLAACDVDLDLAPVLDVSTDPANPVIGTRAYSDDPDRVAAHARAFATGLMEAGLGTCAKHFPGHGATSTDSHTALPLIALDRAEFEREHLAPWRIVPWLDAVMTAHVLVPAFGDGPASISPWARPLLDRTAGGTFRGLLITDALDMAAVAADPGFGEAAVRALESGADLLCLGTSIRRDDEQMVREAHDAVVAAVESGRLRRETLRERAAGTRAHCRSLRTRRSFVPPPDLQDALRHAEELGADAASRAVRGRGARLDLSPVAVLDLRAGAHHASGARSQQLVQALRDQGVQADVPDYPDQPDQPGSPDQPNQPNEPGPPDRPGQPGSPGSVADRPQVLALTRLPRSDPDEGRRLAALLARRPDTIVVHVGVPDAAPDHRRLVLAHGAGRTMMRAAVDLLLHGDRR</sequence>
<dbReference type="Proteomes" id="UP000218598">
    <property type="component" value="Unassembled WGS sequence"/>
</dbReference>
<dbReference type="AlphaFoldDB" id="A0A2A3YMA1"/>
<dbReference type="GO" id="GO:0004553">
    <property type="term" value="F:hydrolase activity, hydrolyzing O-glycosyl compounds"/>
    <property type="evidence" value="ECO:0007669"/>
    <property type="project" value="InterPro"/>
</dbReference>
<dbReference type="Pfam" id="PF00933">
    <property type="entry name" value="Glyco_hydro_3"/>
    <property type="match status" value="1"/>
</dbReference>
<protein>
    <submittedName>
        <fullName evidence="6">Beta-glucosidase</fullName>
    </submittedName>
</protein>
<evidence type="ECO:0000256" key="2">
    <source>
        <dbReference type="ARBA" id="ARBA00022801"/>
    </source>
</evidence>